<dbReference type="EMBL" id="CVMT01000003">
    <property type="protein sequence ID" value="CRG87747.1"/>
    <property type="molecule type" value="Genomic_DNA"/>
</dbReference>
<keyword evidence="3" id="KW-1185">Reference proteome</keyword>
<dbReference type="AlphaFoldDB" id="A0A0U1LWF7"/>
<evidence type="ECO:0000313" key="2">
    <source>
        <dbReference type="EMBL" id="CRG87747.1"/>
    </source>
</evidence>
<dbReference type="OMA" id="QCNESEV"/>
<evidence type="ECO:0000313" key="3">
    <source>
        <dbReference type="Proteomes" id="UP000054383"/>
    </source>
</evidence>
<organism evidence="2 3">
    <name type="scientific">Talaromyces islandicus</name>
    <name type="common">Penicillium islandicum</name>
    <dbReference type="NCBI Taxonomy" id="28573"/>
    <lineage>
        <taxon>Eukaryota</taxon>
        <taxon>Fungi</taxon>
        <taxon>Dikarya</taxon>
        <taxon>Ascomycota</taxon>
        <taxon>Pezizomycotina</taxon>
        <taxon>Eurotiomycetes</taxon>
        <taxon>Eurotiomycetidae</taxon>
        <taxon>Eurotiales</taxon>
        <taxon>Trichocomaceae</taxon>
        <taxon>Talaromyces</taxon>
        <taxon>Talaromyces sect. Islandici</taxon>
    </lineage>
</organism>
<feature type="region of interest" description="Disordered" evidence="1">
    <location>
        <begin position="90"/>
        <end position="135"/>
    </location>
</feature>
<accession>A0A0U1LWF7</accession>
<proteinExistence type="predicted"/>
<protein>
    <submittedName>
        <fullName evidence="2">Uncharacterized protein</fullName>
    </submittedName>
</protein>
<feature type="compositionally biased region" description="Low complexity" evidence="1">
    <location>
        <begin position="113"/>
        <end position="129"/>
    </location>
</feature>
<reference evidence="2 3" key="1">
    <citation type="submission" date="2015-04" db="EMBL/GenBank/DDBJ databases">
        <authorList>
            <person name="Syromyatnikov M.Y."/>
            <person name="Popov V.N."/>
        </authorList>
    </citation>
    <scope>NUCLEOTIDE SEQUENCE [LARGE SCALE GENOMIC DNA]</scope>
    <source>
        <strain evidence="2">WF-38-12</strain>
    </source>
</reference>
<feature type="region of interest" description="Disordered" evidence="1">
    <location>
        <begin position="30"/>
        <end position="71"/>
    </location>
</feature>
<feature type="compositionally biased region" description="Low complexity" evidence="1">
    <location>
        <begin position="30"/>
        <end position="61"/>
    </location>
</feature>
<gene>
    <name evidence="2" type="ORF">PISL3812_04767</name>
</gene>
<feature type="compositionally biased region" description="Low complexity" evidence="1">
    <location>
        <begin position="258"/>
        <end position="272"/>
    </location>
</feature>
<sequence>MFENFSFPSPSTGVDGDDRLMLECDSAMISPLSSRSPSPSCISRRPYPLSRPRSPYIRSRPQAPTSMPSNYEAFPRRISVGTLTEKLNAHTLDQTTTATRPAAVYEQPPSSPLSPTSTSFSTGSESISTRGSSAYTLLTSPGDYEDEEFDEPMSLHWERASHSSGRFPSPTSVPSQNPDFLLPEVNRQYCMRSQRQRLFRAQCSIDAVRLALMAEASSRRTSDSEALSGDDCHPSSLPPDVSPVRRVSGHRHHHRATRGASPSLLGSSGSGLRSRERTPPEHGMRRRSTSATTFASTTRIAKPRARDLHSKKSEQTLRRKSLVSAALASMMYEYDTPSSP</sequence>
<evidence type="ECO:0000256" key="1">
    <source>
        <dbReference type="SAM" id="MobiDB-lite"/>
    </source>
</evidence>
<feature type="compositionally biased region" description="Basic and acidic residues" evidence="1">
    <location>
        <begin position="304"/>
        <end position="317"/>
    </location>
</feature>
<feature type="compositionally biased region" description="Polar residues" evidence="1">
    <location>
        <begin position="1"/>
        <end position="12"/>
    </location>
</feature>
<feature type="compositionally biased region" description="Basic and acidic residues" evidence="1">
    <location>
        <begin position="273"/>
        <end position="283"/>
    </location>
</feature>
<feature type="region of interest" description="Disordered" evidence="1">
    <location>
        <begin position="218"/>
        <end position="319"/>
    </location>
</feature>
<feature type="region of interest" description="Disordered" evidence="1">
    <location>
        <begin position="1"/>
        <end position="20"/>
    </location>
</feature>
<name>A0A0U1LWF7_TALIS</name>
<feature type="compositionally biased region" description="Basic residues" evidence="1">
    <location>
        <begin position="247"/>
        <end position="257"/>
    </location>
</feature>
<feature type="compositionally biased region" description="Low complexity" evidence="1">
    <location>
        <begin position="289"/>
        <end position="300"/>
    </location>
</feature>
<dbReference type="OrthoDB" id="4186330at2759"/>
<dbReference type="Proteomes" id="UP000054383">
    <property type="component" value="Unassembled WGS sequence"/>
</dbReference>